<dbReference type="GO" id="GO:0005886">
    <property type="term" value="C:plasma membrane"/>
    <property type="evidence" value="ECO:0007669"/>
    <property type="project" value="UniProtKB-SubCell"/>
</dbReference>
<protein>
    <submittedName>
        <fullName evidence="10">FtsX-like permease family protein</fullName>
    </submittedName>
</protein>
<sequence length="411" mass="45108">MELRPILSTLRRHKTAAALIVLEIALSTAIICNALFLISNRIERMNRVSGQAESELVTVRISGIADNKDAAAITLNDLQVLRAIPGVKNAASTNQVTFGGSSWNSGVRLKQDQQQTTLNATTYFGPLSLLDTMGLKLIAGRQFTADEYIEWAKLDEPNAKIAIPSAIITKSMADKLFPGENAVGKAFYSWGDDPIRVVGVVEHLMRPNDQGGPEAVEYSMMFPINVPYEVGGTYLIRVNDPSRRQEVMRAAMKALETSGPTRIIDVEDSKTFEQLRNEYYQQDRAMAWLLVAVCAGLLVVTALGIVGLASFWVQQRTRQIGVRRALGATKAQILRYFQIENFLLATLGIVIGMLLAYAINQLLMGKYELPRLPLYYLPVGAIALWLLGQFSVLGPALRASAVPPAIATRSV</sequence>
<evidence type="ECO:0000256" key="3">
    <source>
        <dbReference type="ARBA" id="ARBA00022692"/>
    </source>
</evidence>
<dbReference type="InterPro" id="IPR025857">
    <property type="entry name" value="MacB_PCD"/>
</dbReference>
<evidence type="ECO:0000313" key="10">
    <source>
        <dbReference type="EMBL" id="TKR30572.1"/>
    </source>
</evidence>
<dbReference type="OrthoDB" id="9770036at2"/>
<dbReference type="Pfam" id="PF12704">
    <property type="entry name" value="MacB_PCD"/>
    <property type="match status" value="1"/>
</dbReference>
<comment type="subcellular location">
    <subcellularLocation>
        <location evidence="1">Cell membrane</location>
        <topology evidence="1">Multi-pass membrane protein</topology>
    </subcellularLocation>
</comment>
<reference evidence="10 11" key="1">
    <citation type="submission" date="2019-04" db="EMBL/GenBank/DDBJ databases">
        <title>Reference strain of H23.</title>
        <authorList>
            <person name="Luo X."/>
        </authorList>
    </citation>
    <scope>NUCLEOTIDE SEQUENCE [LARGE SCALE GENOMIC DNA]</scope>
    <source>
        <strain evidence="10 11">H23</strain>
    </source>
</reference>
<gene>
    <name evidence="10" type="ORF">FCE95_10695</name>
</gene>
<accession>A0A4U5JLS7</accession>
<comment type="similarity">
    <text evidence="6">Belongs to the ABC-4 integral membrane protein family.</text>
</comment>
<keyword evidence="2" id="KW-1003">Cell membrane</keyword>
<dbReference type="InterPro" id="IPR050250">
    <property type="entry name" value="Macrolide_Exporter_MacB"/>
</dbReference>
<organism evidence="10 11">
    <name type="scientific">Luteimonas gilva</name>
    <dbReference type="NCBI Taxonomy" id="2572684"/>
    <lineage>
        <taxon>Bacteria</taxon>
        <taxon>Pseudomonadati</taxon>
        <taxon>Pseudomonadota</taxon>
        <taxon>Gammaproteobacteria</taxon>
        <taxon>Lysobacterales</taxon>
        <taxon>Lysobacteraceae</taxon>
        <taxon>Luteimonas</taxon>
    </lineage>
</organism>
<keyword evidence="5 7" id="KW-0472">Membrane</keyword>
<dbReference type="PANTHER" id="PTHR30572">
    <property type="entry name" value="MEMBRANE COMPONENT OF TRANSPORTER-RELATED"/>
    <property type="match status" value="1"/>
</dbReference>
<keyword evidence="11" id="KW-1185">Reference proteome</keyword>
<name>A0A4U5JLS7_9GAMM</name>
<evidence type="ECO:0000256" key="2">
    <source>
        <dbReference type="ARBA" id="ARBA00022475"/>
    </source>
</evidence>
<feature type="domain" description="ABC3 transporter permease C-terminal" evidence="8">
    <location>
        <begin position="295"/>
        <end position="403"/>
    </location>
</feature>
<feature type="transmembrane region" description="Helical" evidence="7">
    <location>
        <begin position="342"/>
        <end position="363"/>
    </location>
</feature>
<evidence type="ECO:0000256" key="1">
    <source>
        <dbReference type="ARBA" id="ARBA00004651"/>
    </source>
</evidence>
<dbReference type="Pfam" id="PF02687">
    <property type="entry name" value="FtsX"/>
    <property type="match status" value="1"/>
</dbReference>
<feature type="transmembrane region" description="Helical" evidence="7">
    <location>
        <begin position="375"/>
        <end position="397"/>
    </location>
</feature>
<keyword evidence="4 7" id="KW-1133">Transmembrane helix</keyword>
<dbReference type="RefSeq" id="WP_137267002.1">
    <property type="nucleotide sequence ID" value="NZ_SZUA01000002.1"/>
</dbReference>
<dbReference type="AlphaFoldDB" id="A0A4U5JLS7"/>
<dbReference type="EMBL" id="SZUA01000002">
    <property type="protein sequence ID" value="TKR30572.1"/>
    <property type="molecule type" value="Genomic_DNA"/>
</dbReference>
<evidence type="ECO:0000313" key="11">
    <source>
        <dbReference type="Proteomes" id="UP000308707"/>
    </source>
</evidence>
<evidence type="ECO:0000259" key="8">
    <source>
        <dbReference type="Pfam" id="PF02687"/>
    </source>
</evidence>
<dbReference type="Proteomes" id="UP000308707">
    <property type="component" value="Unassembled WGS sequence"/>
</dbReference>
<keyword evidence="3 7" id="KW-0812">Transmembrane</keyword>
<evidence type="ECO:0000256" key="7">
    <source>
        <dbReference type="SAM" id="Phobius"/>
    </source>
</evidence>
<evidence type="ECO:0000259" key="9">
    <source>
        <dbReference type="Pfam" id="PF12704"/>
    </source>
</evidence>
<feature type="transmembrane region" description="Helical" evidence="7">
    <location>
        <begin position="16"/>
        <end position="38"/>
    </location>
</feature>
<proteinExistence type="inferred from homology"/>
<evidence type="ECO:0000256" key="5">
    <source>
        <dbReference type="ARBA" id="ARBA00023136"/>
    </source>
</evidence>
<feature type="domain" description="MacB-like periplasmic core" evidence="9">
    <location>
        <begin position="34"/>
        <end position="250"/>
    </location>
</feature>
<evidence type="ECO:0000256" key="4">
    <source>
        <dbReference type="ARBA" id="ARBA00022989"/>
    </source>
</evidence>
<dbReference type="GO" id="GO:0022857">
    <property type="term" value="F:transmembrane transporter activity"/>
    <property type="evidence" value="ECO:0007669"/>
    <property type="project" value="TreeGrafter"/>
</dbReference>
<evidence type="ECO:0000256" key="6">
    <source>
        <dbReference type="ARBA" id="ARBA00038076"/>
    </source>
</evidence>
<comment type="caution">
    <text evidence="10">The sequence shown here is derived from an EMBL/GenBank/DDBJ whole genome shotgun (WGS) entry which is preliminary data.</text>
</comment>
<feature type="transmembrane region" description="Helical" evidence="7">
    <location>
        <begin position="285"/>
        <end position="313"/>
    </location>
</feature>
<dbReference type="PANTHER" id="PTHR30572:SF4">
    <property type="entry name" value="ABC TRANSPORTER PERMEASE YTRF"/>
    <property type="match status" value="1"/>
</dbReference>
<dbReference type="InterPro" id="IPR003838">
    <property type="entry name" value="ABC3_permease_C"/>
</dbReference>